<dbReference type="Pfam" id="PF11697">
    <property type="entry name" value="DUF3293"/>
    <property type="match status" value="1"/>
</dbReference>
<keyword evidence="3" id="KW-1185">Reference proteome</keyword>
<organism evidence="2 3">
    <name type="scientific">Sphaerimonospora thailandensis</name>
    <dbReference type="NCBI Taxonomy" id="795644"/>
    <lineage>
        <taxon>Bacteria</taxon>
        <taxon>Bacillati</taxon>
        <taxon>Actinomycetota</taxon>
        <taxon>Actinomycetes</taxon>
        <taxon>Streptosporangiales</taxon>
        <taxon>Streptosporangiaceae</taxon>
        <taxon>Sphaerimonospora</taxon>
    </lineage>
</organism>
<sequence length="99" mass="10642">MACRTSAESRTSPERQSDRAGSRTGRDFGGGDAARLHVEPSAAIVGLDDDAARYLGRRYGQDAIFAWDPAAWRLLSCTDDRTETCGWTSTDGDALSMGP</sequence>
<dbReference type="Proteomes" id="UP000610966">
    <property type="component" value="Unassembled WGS sequence"/>
</dbReference>
<evidence type="ECO:0000256" key="1">
    <source>
        <dbReference type="SAM" id="MobiDB-lite"/>
    </source>
</evidence>
<feature type="compositionally biased region" description="Basic and acidic residues" evidence="1">
    <location>
        <begin position="11"/>
        <end position="26"/>
    </location>
</feature>
<dbReference type="AlphaFoldDB" id="A0A8J3RBG1"/>
<evidence type="ECO:0000313" key="3">
    <source>
        <dbReference type="Proteomes" id="UP000610966"/>
    </source>
</evidence>
<dbReference type="RefSeq" id="WP_407695954.1">
    <property type="nucleotide sequence ID" value="NZ_BOOG01000032.1"/>
</dbReference>
<comment type="caution">
    <text evidence="2">The sequence shown here is derived from an EMBL/GenBank/DDBJ whole genome shotgun (WGS) entry which is preliminary data.</text>
</comment>
<feature type="compositionally biased region" description="Polar residues" evidence="1">
    <location>
        <begin position="1"/>
        <end position="10"/>
    </location>
</feature>
<evidence type="ECO:0000313" key="2">
    <source>
        <dbReference type="EMBL" id="GIH71241.1"/>
    </source>
</evidence>
<gene>
    <name evidence="2" type="ORF">Mth01_34940</name>
</gene>
<name>A0A8J3RBG1_9ACTN</name>
<feature type="region of interest" description="Disordered" evidence="1">
    <location>
        <begin position="1"/>
        <end position="33"/>
    </location>
</feature>
<proteinExistence type="predicted"/>
<dbReference type="EMBL" id="BOOG01000032">
    <property type="protein sequence ID" value="GIH71241.1"/>
    <property type="molecule type" value="Genomic_DNA"/>
</dbReference>
<dbReference type="InterPro" id="IPR021710">
    <property type="entry name" value="DUF3293"/>
</dbReference>
<accession>A0A8J3RBG1</accession>
<protein>
    <submittedName>
        <fullName evidence="2">Uncharacterized protein</fullName>
    </submittedName>
</protein>
<reference evidence="2" key="1">
    <citation type="submission" date="2021-01" db="EMBL/GenBank/DDBJ databases">
        <title>Whole genome shotgun sequence of Sphaerimonospora thailandensis NBRC 107569.</title>
        <authorList>
            <person name="Komaki H."/>
            <person name="Tamura T."/>
        </authorList>
    </citation>
    <scope>NUCLEOTIDE SEQUENCE</scope>
    <source>
        <strain evidence="2">NBRC 107569</strain>
    </source>
</reference>